<name>A0ABQ9F5I9_TEGGR</name>
<evidence type="ECO:0000313" key="3">
    <source>
        <dbReference type="Proteomes" id="UP001217089"/>
    </source>
</evidence>
<proteinExistence type="predicted"/>
<keyword evidence="3" id="KW-1185">Reference proteome</keyword>
<dbReference type="EMBL" id="JARBDR010000549">
    <property type="protein sequence ID" value="KAJ8311172.1"/>
    <property type="molecule type" value="Genomic_DNA"/>
</dbReference>
<dbReference type="Gene3D" id="2.60.40.10">
    <property type="entry name" value="Immunoglobulins"/>
    <property type="match status" value="1"/>
</dbReference>
<dbReference type="InterPro" id="IPR007110">
    <property type="entry name" value="Ig-like_dom"/>
</dbReference>
<organism evidence="2 3">
    <name type="scientific">Tegillarca granosa</name>
    <name type="common">Malaysian cockle</name>
    <name type="synonym">Anadara granosa</name>
    <dbReference type="NCBI Taxonomy" id="220873"/>
    <lineage>
        <taxon>Eukaryota</taxon>
        <taxon>Metazoa</taxon>
        <taxon>Spiralia</taxon>
        <taxon>Lophotrochozoa</taxon>
        <taxon>Mollusca</taxon>
        <taxon>Bivalvia</taxon>
        <taxon>Autobranchia</taxon>
        <taxon>Pteriomorphia</taxon>
        <taxon>Arcoida</taxon>
        <taxon>Arcoidea</taxon>
        <taxon>Arcidae</taxon>
        <taxon>Tegillarca</taxon>
    </lineage>
</organism>
<dbReference type="SUPFAM" id="SSF48726">
    <property type="entry name" value="Immunoglobulin"/>
    <property type="match status" value="1"/>
</dbReference>
<dbReference type="InterPro" id="IPR013783">
    <property type="entry name" value="Ig-like_fold"/>
</dbReference>
<dbReference type="InterPro" id="IPR036179">
    <property type="entry name" value="Ig-like_dom_sf"/>
</dbReference>
<dbReference type="PROSITE" id="PS50835">
    <property type="entry name" value="IG_LIKE"/>
    <property type="match status" value="1"/>
</dbReference>
<protein>
    <recommendedName>
        <fullName evidence="1">Ig-like domain-containing protein</fullName>
    </recommendedName>
</protein>
<dbReference type="Proteomes" id="UP001217089">
    <property type="component" value="Unassembled WGS sequence"/>
</dbReference>
<comment type="caution">
    <text evidence="2">The sequence shown here is derived from an EMBL/GenBank/DDBJ whole genome shotgun (WGS) entry which is preliminary data.</text>
</comment>
<gene>
    <name evidence="2" type="ORF">KUTeg_011273</name>
</gene>
<sequence>MTFETTQDIQLKCSAKGNHRGVVFHPWTQKIGSRLIRTFDGFNTDNETVVKIPYNKPVITDTIKIQEHKGNAEILVDFYSVPKPVKVDWMKEGAVISLSEKYRQSNTVVQVTLTLHEVRVQLKGYRAKLTITNVTDDDFGTYVLRIENFKGIATQQTLVLTEKY</sequence>
<dbReference type="Pfam" id="PF13927">
    <property type="entry name" value="Ig_3"/>
    <property type="match status" value="1"/>
</dbReference>
<reference evidence="2 3" key="1">
    <citation type="submission" date="2022-12" db="EMBL/GenBank/DDBJ databases">
        <title>Chromosome-level genome of Tegillarca granosa.</title>
        <authorList>
            <person name="Kim J."/>
        </authorList>
    </citation>
    <scope>NUCLEOTIDE SEQUENCE [LARGE SCALE GENOMIC DNA]</scope>
    <source>
        <strain evidence="2">Teg-2019</strain>
        <tissue evidence="2">Adductor muscle</tissue>
    </source>
</reference>
<accession>A0ABQ9F5I9</accession>
<feature type="domain" description="Ig-like" evidence="1">
    <location>
        <begin position="57"/>
        <end position="161"/>
    </location>
</feature>
<evidence type="ECO:0000259" key="1">
    <source>
        <dbReference type="PROSITE" id="PS50835"/>
    </source>
</evidence>
<evidence type="ECO:0000313" key="2">
    <source>
        <dbReference type="EMBL" id="KAJ8311172.1"/>
    </source>
</evidence>